<dbReference type="Proteomes" id="UP000265325">
    <property type="component" value="Unassembled WGS sequence"/>
</dbReference>
<dbReference type="SUPFAM" id="SSF56214">
    <property type="entry name" value="4'-phosphopantetheinyl transferase"/>
    <property type="match status" value="2"/>
</dbReference>
<dbReference type="GO" id="GO:0019878">
    <property type="term" value="P:lysine biosynthetic process via aminoadipic acid"/>
    <property type="evidence" value="ECO:0007669"/>
    <property type="project" value="TreeGrafter"/>
</dbReference>
<proteinExistence type="inferred from homology"/>
<reference evidence="4 5" key="1">
    <citation type="submission" date="2015-05" db="EMBL/GenBank/DDBJ databases">
        <title>Draft Genome assembly of Streptomyces showdoensis.</title>
        <authorList>
            <person name="Thapa K.K."/>
            <person name="Metsa-Ketela M."/>
        </authorList>
    </citation>
    <scope>NUCLEOTIDE SEQUENCE [LARGE SCALE GENOMIC DNA]</scope>
    <source>
        <strain evidence="4 5">ATCC 15227</strain>
    </source>
</reference>
<dbReference type="Gene3D" id="3.90.470.20">
    <property type="entry name" value="4'-phosphopantetheinyl transferase domain"/>
    <property type="match status" value="2"/>
</dbReference>
<dbReference type="InterPro" id="IPR008278">
    <property type="entry name" value="4-PPantetheinyl_Trfase_dom"/>
</dbReference>
<dbReference type="GO" id="GO:0008897">
    <property type="term" value="F:holo-[acyl-carrier-protein] synthase activity"/>
    <property type="evidence" value="ECO:0007669"/>
    <property type="project" value="InterPro"/>
</dbReference>
<dbReference type="InterPro" id="IPR050559">
    <property type="entry name" value="P-Pant_transferase_sf"/>
</dbReference>
<sequence>MQAEAWFLEVDATVSADALDTTALDAHERHRAASFLRASDRTLYTVAHLALRTLLARSLGERPEELVFGREPCPCCGAAHGRPVLAVPEPPLHFSLSHTEGLVLVALAPVPVGADAQRRPAPEAVPGLLAALHPGERAAVAAEPGAAARAAAFGRLWARKEAYLKGLGTGLGRDTTLDDLGTDPAGWTVDDLPCGPRHHAAVALRAPRSVSGPPLPHHVPSLTEL</sequence>
<dbReference type="InterPro" id="IPR037143">
    <property type="entry name" value="4-PPantetheinyl_Trfase_dom_sf"/>
</dbReference>
<dbReference type="Pfam" id="PF01648">
    <property type="entry name" value="ACPS"/>
    <property type="match status" value="1"/>
</dbReference>
<protein>
    <recommendedName>
        <fullName evidence="3">4'-phosphopantetheinyl transferase domain-containing protein</fullName>
    </recommendedName>
</protein>
<dbReference type="RefSeq" id="WP_046912463.1">
    <property type="nucleotide sequence ID" value="NZ_BAAAXG010000026.1"/>
</dbReference>
<organism evidence="4 5">
    <name type="scientific">Streptomyces showdoensis</name>
    <dbReference type="NCBI Taxonomy" id="68268"/>
    <lineage>
        <taxon>Bacteria</taxon>
        <taxon>Bacillati</taxon>
        <taxon>Actinomycetota</taxon>
        <taxon>Actinomycetes</taxon>
        <taxon>Kitasatosporales</taxon>
        <taxon>Streptomycetaceae</taxon>
        <taxon>Streptomyces</taxon>
    </lineage>
</organism>
<dbReference type="GO" id="GO:0000287">
    <property type="term" value="F:magnesium ion binding"/>
    <property type="evidence" value="ECO:0007669"/>
    <property type="project" value="InterPro"/>
</dbReference>
<feature type="domain" description="4'-phosphopantetheinyl transferase" evidence="3">
    <location>
        <begin position="111"/>
        <end position="179"/>
    </location>
</feature>
<evidence type="ECO:0000259" key="3">
    <source>
        <dbReference type="Pfam" id="PF01648"/>
    </source>
</evidence>
<dbReference type="OrthoDB" id="190168at2"/>
<evidence type="ECO:0000313" key="5">
    <source>
        <dbReference type="Proteomes" id="UP000265325"/>
    </source>
</evidence>
<evidence type="ECO:0000256" key="1">
    <source>
        <dbReference type="ARBA" id="ARBA00010990"/>
    </source>
</evidence>
<evidence type="ECO:0000313" key="4">
    <source>
        <dbReference type="EMBL" id="KKZ69025.1"/>
    </source>
</evidence>
<name>A0A2P2GE31_STREW</name>
<keyword evidence="2" id="KW-0808">Transferase</keyword>
<keyword evidence="5" id="KW-1185">Reference proteome</keyword>
<dbReference type="EMBL" id="LAQS01000126">
    <property type="protein sequence ID" value="KKZ69025.1"/>
    <property type="molecule type" value="Genomic_DNA"/>
</dbReference>
<comment type="similarity">
    <text evidence="1">Belongs to the P-Pant transferase superfamily. Gsp/Sfp/HetI/AcpT family.</text>
</comment>
<accession>A0A2P2GE31</accession>
<dbReference type="PANTHER" id="PTHR12215:SF10">
    <property type="entry name" value="L-AMINOADIPATE-SEMIALDEHYDE DEHYDROGENASE-PHOSPHOPANTETHEINYL TRANSFERASE"/>
    <property type="match status" value="1"/>
</dbReference>
<gene>
    <name evidence="4" type="ORF">VO63_36450</name>
</gene>
<dbReference type="GO" id="GO:0005829">
    <property type="term" value="C:cytosol"/>
    <property type="evidence" value="ECO:0007669"/>
    <property type="project" value="TreeGrafter"/>
</dbReference>
<evidence type="ECO:0000256" key="2">
    <source>
        <dbReference type="ARBA" id="ARBA00022679"/>
    </source>
</evidence>
<dbReference type="AlphaFoldDB" id="A0A2P2GE31"/>
<dbReference type="PANTHER" id="PTHR12215">
    <property type="entry name" value="PHOSPHOPANTETHEINE TRANSFERASE"/>
    <property type="match status" value="1"/>
</dbReference>
<comment type="caution">
    <text evidence="4">The sequence shown here is derived from an EMBL/GenBank/DDBJ whole genome shotgun (WGS) entry which is preliminary data.</text>
</comment>